<comment type="caution">
    <text evidence="2">The sequence shown here is derived from an EMBL/GenBank/DDBJ whole genome shotgun (WGS) entry which is preliminary data.</text>
</comment>
<dbReference type="InterPro" id="IPR004332">
    <property type="entry name" value="Transposase_MuDR"/>
</dbReference>
<gene>
    <name evidence="2" type="ORF">HID58_087595</name>
</gene>
<proteinExistence type="predicted"/>
<protein>
    <recommendedName>
        <fullName evidence="1">Transposase MuDR plant domain-containing protein</fullName>
    </recommendedName>
</protein>
<dbReference type="Pfam" id="PF03108">
    <property type="entry name" value="DBD_Tnp_Mut"/>
    <property type="match status" value="1"/>
</dbReference>
<accession>A0ABQ7XV45</accession>
<reference evidence="2 3" key="1">
    <citation type="submission" date="2021-05" db="EMBL/GenBank/DDBJ databases">
        <title>Genome Assembly of Synthetic Allotetraploid Brassica napus Reveals Homoeologous Exchanges between Subgenomes.</title>
        <authorList>
            <person name="Davis J.T."/>
        </authorList>
    </citation>
    <scope>NUCLEOTIDE SEQUENCE [LARGE SCALE GENOMIC DNA]</scope>
    <source>
        <strain evidence="3">cv. Da-Ae</strain>
        <tissue evidence="2">Seedling</tissue>
    </source>
</reference>
<organism evidence="2 3">
    <name type="scientific">Brassica napus</name>
    <name type="common">Rape</name>
    <dbReference type="NCBI Taxonomy" id="3708"/>
    <lineage>
        <taxon>Eukaryota</taxon>
        <taxon>Viridiplantae</taxon>
        <taxon>Streptophyta</taxon>
        <taxon>Embryophyta</taxon>
        <taxon>Tracheophyta</taxon>
        <taxon>Spermatophyta</taxon>
        <taxon>Magnoliopsida</taxon>
        <taxon>eudicotyledons</taxon>
        <taxon>Gunneridae</taxon>
        <taxon>Pentapetalae</taxon>
        <taxon>rosids</taxon>
        <taxon>malvids</taxon>
        <taxon>Brassicales</taxon>
        <taxon>Brassicaceae</taxon>
        <taxon>Brassiceae</taxon>
        <taxon>Brassica</taxon>
    </lineage>
</organism>
<name>A0ABQ7XV45_BRANA</name>
<dbReference type="Proteomes" id="UP000824890">
    <property type="component" value="Unassembled WGS sequence"/>
</dbReference>
<evidence type="ECO:0000313" key="3">
    <source>
        <dbReference type="Proteomes" id="UP000824890"/>
    </source>
</evidence>
<dbReference type="EMBL" id="JAGKQM010000019">
    <property type="protein sequence ID" value="KAH0859334.1"/>
    <property type="molecule type" value="Genomic_DNA"/>
</dbReference>
<sequence length="247" mass="28078">MEGDWVKSEIGEWAFISDQKIFGFGAIVRDGECFESLEAIVRSRYMLDDGTPAVPTYQYPESMLVRYGRTTPSINICSTEDVDTIMEAQSSYPEFTLLIPFGAPVTDFTVGRTAYEGGGGQDVRPHTPCEKVFKLYMSMFALNRKFNFRIVRSASECMVLKCTGIGCTWRVYIVRLKSSQMYEVRRAKIDHGCTVDERSRYDKKATTTVIGEMMRRKFAGSGKGPRLIEIMHMMQGDDEVCISYWKA</sequence>
<feature type="domain" description="Transposase MuDR plant" evidence="1">
    <location>
        <begin position="139"/>
        <end position="183"/>
    </location>
</feature>
<evidence type="ECO:0000259" key="1">
    <source>
        <dbReference type="Pfam" id="PF03108"/>
    </source>
</evidence>
<keyword evidence="3" id="KW-1185">Reference proteome</keyword>
<evidence type="ECO:0000313" key="2">
    <source>
        <dbReference type="EMBL" id="KAH0859334.1"/>
    </source>
</evidence>